<feature type="transmembrane region" description="Helical" evidence="6">
    <location>
        <begin position="504"/>
        <end position="523"/>
    </location>
</feature>
<evidence type="ECO:0000256" key="1">
    <source>
        <dbReference type="ARBA" id="ARBA00004141"/>
    </source>
</evidence>
<accession>A0AAD3DE73</accession>
<organism evidence="7 8">
    <name type="scientific">Chaetoceros tenuissimus</name>
    <dbReference type="NCBI Taxonomy" id="426638"/>
    <lineage>
        <taxon>Eukaryota</taxon>
        <taxon>Sar</taxon>
        <taxon>Stramenopiles</taxon>
        <taxon>Ochrophyta</taxon>
        <taxon>Bacillariophyta</taxon>
        <taxon>Coscinodiscophyceae</taxon>
        <taxon>Chaetocerotophycidae</taxon>
        <taxon>Chaetocerotales</taxon>
        <taxon>Chaetocerotaceae</taxon>
        <taxon>Chaetoceros</taxon>
    </lineage>
</organism>
<feature type="transmembrane region" description="Helical" evidence="6">
    <location>
        <begin position="535"/>
        <end position="556"/>
    </location>
</feature>
<evidence type="ECO:0000256" key="2">
    <source>
        <dbReference type="ARBA" id="ARBA00022692"/>
    </source>
</evidence>
<feature type="transmembrane region" description="Helical" evidence="6">
    <location>
        <begin position="202"/>
        <end position="224"/>
    </location>
</feature>
<dbReference type="Proteomes" id="UP001054902">
    <property type="component" value="Unassembled WGS sequence"/>
</dbReference>
<keyword evidence="3 6" id="KW-1133">Transmembrane helix</keyword>
<feature type="transmembrane region" description="Helical" evidence="6">
    <location>
        <begin position="478"/>
        <end position="498"/>
    </location>
</feature>
<sequence length="773" mass="85724">MTEKKKDDFQFSILKDDIPEFLPGTPTRNPARRSSIQANSSHSLALSASIHDERLADQLNSSSHGWRSANTPPGSTRKKLQAHDFPGYGSYDVRAQPMKNEMQHIESNLEYEEDEREADFLQELEATAISGNDILSSTFYVSGLVTLSAGKMAPICLALVGFVLYLFRGIYHETVMAIPVNGGTYNILLNCTSKQIASIAAVLNIIAYITTGVVSACEAIAYLQTVLPDGYQVEEQTATIGLLFFFCLLTNLGMKESAVFAKVIFCFHVATLTILSVLGTFHMVMNPGLLIENWRTDYPNVALPSSHSEKLTAAGEVNHIHYSTGTIWTAIFYGFSSAMLGVSGFETSSQFVEEQAPGVFPKTLRNMWAGVMIFNPLLSTISFSALPMDEIMAHTSTVLANTALVVGNWIQAYFNIPHQYKLGIWFSTLVSLDAFIVLAAALLTSYIGINGLIRRMSMDRCLPQFLLIQNPFTNTDSFILVGFFLLCVSQVVALQGNVAALGSVYAMAFLAVMIIFATGNMLLKVKRPSLPREISVSWLHAILGFISVVIALAGNILGKPQLLIYFFVYVAIVGTAVLAMFQRVKIFRLLYKLLKKKRRNIARARLGPDVDIPDDESLVSTGTWNTYQTTDEEARLLGNDADIGFLATLSRACKKFQNVPFVFYCKHDDVHMINKAILYIQNNEQTNKIIIVHCANDTDTAMLAEHVKLMDLLYPKCKISLLVIEENFSPAVIEWTSRVLKVPTNAMFISCPDENFAMKVSQLRGMRIITSYD</sequence>
<keyword evidence="4 6" id="KW-0472">Membrane</keyword>
<feature type="region of interest" description="Disordered" evidence="5">
    <location>
        <begin position="58"/>
        <end position="81"/>
    </location>
</feature>
<keyword evidence="8" id="KW-1185">Reference proteome</keyword>
<reference evidence="7 8" key="1">
    <citation type="journal article" date="2021" name="Sci. Rep.">
        <title>The genome of the diatom Chaetoceros tenuissimus carries an ancient integrated fragment of an extant virus.</title>
        <authorList>
            <person name="Hongo Y."/>
            <person name="Kimura K."/>
            <person name="Takaki Y."/>
            <person name="Yoshida Y."/>
            <person name="Baba S."/>
            <person name="Kobayashi G."/>
            <person name="Nagasaki K."/>
            <person name="Hano T."/>
            <person name="Tomaru Y."/>
        </authorList>
    </citation>
    <scope>NUCLEOTIDE SEQUENCE [LARGE SCALE GENOMIC DNA]</scope>
    <source>
        <strain evidence="7 8">NIES-3715</strain>
    </source>
</reference>
<feature type="transmembrane region" description="Helical" evidence="6">
    <location>
        <begin position="236"/>
        <end position="253"/>
    </location>
</feature>
<evidence type="ECO:0000256" key="3">
    <source>
        <dbReference type="ARBA" id="ARBA00022989"/>
    </source>
</evidence>
<feature type="transmembrane region" description="Helical" evidence="6">
    <location>
        <begin position="422"/>
        <end position="449"/>
    </location>
</feature>
<evidence type="ECO:0000256" key="5">
    <source>
        <dbReference type="SAM" id="MobiDB-lite"/>
    </source>
</evidence>
<feature type="compositionally biased region" description="Polar residues" evidence="5">
    <location>
        <begin position="26"/>
        <end position="39"/>
    </location>
</feature>
<comment type="subcellular location">
    <subcellularLocation>
        <location evidence="1">Membrane</location>
        <topology evidence="1">Multi-pass membrane protein</topology>
    </subcellularLocation>
</comment>
<dbReference type="PANTHER" id="PTHR43243:SF11">
    <property type="entry name" value="AMINO ACID PERMEASE_ SLC12A DOMAIN-CONTAINING PROTEIN"/>
    <property type="match status" value="1"/>
</dbReference>
<feature type="region of interest" description="Disordered" evidence="5">
    <location>
        <begin position="15"/>
        <end position="42"/>
    </location>
</feature>
<comment type="caution">
    <text evidence="7">The sequence shown here is derived from an EMBL/GenBank/DDBJ whole genome shotgun (WGS) entry which is preliminary data.</text>
</comment>
<feature type="transmembrane region" description="Helical" evidence="6">
    <location>
        <begin position="265"/>
        <end position="285"/>
    </location>
</feature>
<feature type="transmembrane region" description="Helical" evidence="6">
    <location>
        <begin position="367"/>
        <end position="386"/>
    </location>
</feature>
<proteinExistence type="predicted"/>
<keyword evidence="2 6" id="KW-0812">Transmembrane</keyword>
<evidence type="ECO:0000256" key="4">
    <source>
        <dbReference type="ARBA" id="ARBA00023136"/>
    </source>
</evidence>
<dbReference type="Gene3D" id="1.20.1740.10">
    <property type="entry name" value="Amino acid/polyamine transporter I"/>
    <property type="match status" value="1"/>
</dbReference>
<dbReference type="PANTHER" id="PTHR43243">
    <property type="entry name" value="INNER MEMBRANE TRANSPORTER YGJI-RELATED"/>
    <property type="match status" value="1"/>
</dbReference>
<dbReference type="EMBL" id="BLLK01000074">
    <property type="protein sequence ID" value="GFH61656.1"/>
    <property type="molecule type" value="Genomic_DNA"/>
</dbReference>
<dbReference type="AlphaFoldDB" id="A0AAD3DE73"/>
<dbReference type="InterPro" id="IPR002293">
    <property type="entry name" value="AA/rel_permease1"/>
</dbReference>
<evidence type="ECO:0000313" key="8">
    <source>
        <dbReference type="Proteomes" id="UP001054902"/>
    </source>
</evidence>
<feature type="compositionally biased region" description="Polar residues" evidence="5">
    <location>
        <begin position="58"/>
        <end position="74"/>
    </location>
</feature>
<feature type="transmembrane region" description="Helical" evidence="6">
    <location>
        <begin position="562"/>
        <end position="581"/>
    </location>
</feature>
<name>A0AAD3DE73_9STRA</name>
<feature type="transmembrane region" description="Helical" evidence="6">
    <location>
        <begin position="139"/>
        <end position="167"/>
    </location>
</feature>
<dbReference type="Pfam" id="PF13520">
    <property type="entry name" value="AA_permease_2"/>
    <property type="match status" value="1"/>
</dbReference>
<evidence type="ECO:0000313" key="7">
    <source>
        <dbReference type="EMBL" id="GFH61656.1"/>
    </source>
</evidence>
<dbReference type="GO" id="GO:0015171">
    <property type="term" value="F:amino acid transmembrane transporter activity"/>
    <property type="evidence" value="ECO:0007669"/>
    <property type="project" value="TreeGrafter"/>
</dbReference>
<protein>
    <submittedName>
        <fullName evidence="7">Uncharacterized protein</fullName>
    </submittedName>
</protein>
<evidence type="ECO:0000256" key="6">
    <source>
        <dbReference type="SAM" id="Phobius"/>
    </source>
</evidence>
<gene>
    <name evidence="7" type="ORF">CTEN210_18132</name>
</gene>
<dbReference type="GO" id="GO:0016020">
    <property type="term" value="C:membrane"/>
    <property type="evidence" value="ECO:0007669"/>
    <property type="project" value="UniProtKB-SubCell"/>
</dbReference>
<feature type="transmembrane region" description="Helical" evidence="6">
    <location>
        <begin position="398"/>
        <end position="416"/>
    </location>
</feature>